<reference evidence="4 5" key="1">
    <citation type="submission" date="2015-07" db="EMBL/GenBank/DDBJ databases">
        <title>Draft genome of Bellilinea caldifistulae DSM 17877.</title>
        <authorList>
            <person name="Hemp J."/>
            <person name="Ward L.M."/>
            <person name="Pace L.A."/>
            <person name="Fischer W.W."/>
        </authorList>
    </citation>
    <scope>NUCLEOTIDE SEQUENCE [LARGE SCALE GENOMIC DNA]</scope>
    <source>
        <strain evidence="4 5">GOMI-1</strain>
    </source>
</reference>
<dbReference type="InterPro" id="IPR017853">
    <property type="entry name" value="GH"/>
</dbReference>
<dbReference type="SUPFAM" id="SSF51445">
    <property type="entry name" value="(Trans)glycosidases"/>
    <property type="match status" value="1"/>
</dbReference>
<dbReference type="STRING" id="360411.AC812_10715"/>
<dbReference type="PANTHER" id="PTHR34135">
    <property type="entry name" value="LYSOZYME"/>
    <property type="match status" value="1"/>
</dbReference>
<gene>
    <name evidence="4" type="ORF">AC812_10715</name>
</gene>
<dbReference type="GO" id="GO:0016998">
    <property type="term" value="P:cell wall macromolecule catabolic process"/>
    <property type="evidence" value="ECO:0007669"/>
    <property type="project" value="InterPro"/>
</dbReference>
<dbReference type="GO" id="GO:0009253">
    <property type="term" value="P:peptidoglycan catabolic process"/>
    <property type="evidence" value="ECO:0007669"/>
    <property type="project" value="InterPro"/>
</dbReference>
<evidence type="ECO:0000313" key="5">
    <source>
        <dbReference type="Proteomes" id="UP000050514"/>
    </source>
</evidence>
<dbReference type="RefSeq" id="WP_061916035.1">
    <property type="nucleotide sequence ID" value="NZ_DF967971.1"/>
</dbReference>
<organism evidence="4 5">
    <name type="scientific">Bellilinea caldifistulae</name>
    <dbReference type="NCBI Taxonomy" id="360411"/>
    <lineage>
        <taxon>Bacteria</taxon>
        <taxon>Bacillati</taxon>
        <taxon>Chloroflexota</taxon>
        <taxon>Anaerolineae</taxon>
        <taxon>Anaerolineales</taxon>
        <taxon>Anaerolineaceae</taxon>
        <taxon>Bellilinea</taxon>
    </lineage>
</organism>
<evidence type="ECO:0000256" key="2">
    <source>
        <dbReference type="ARBA" id="ARBA00022801"/>
    </source>
</evidence>
<dbReference type="Pfam" id="PF01183">
    <property type="entry name" value="Glyco_hydro_25"/>
    <property type="match status" value="1"/>
</dbReference>
<dbReference type="PROSITE" id="PS51904">
    <property type="entry name" value="GLYCOSYL_HYDROL_F25_2"/>
    <property type="match status" value="1"/>
</dbReference>
<dbReference type="Gene3D" id="2.30.30.40">
    <property type="entry name" value="SH3 Domains"/>
    <property type="match status" value="1"/>
</dbReference>
<keyword evidence="3" id="KW-0326">Glycosidase</keyword>
<keyword evidence="5" id="KW-1185">Reference proteome</keyword>
<protein>
    <recommendedName>
        <fullName evidence="6">SH3b domain-containing protein</fullName>
    </recommendedName>
</protein>
<comment type="caution">
    <text evidence="4">The sequence shown here is derived from an EMBL/GenBank/DDBJ whole genome shotgun (WGS) entry which is preliminary data.</text>
</comment>
<evidence type="ECO:0008006" key="6">
    <source>
        <dbReference type="Google" id="ProtNLM"/>
    </source>
</evidence>
<proteinExistence type="inferred from homology"/>
<name>A0A0P6XHL2_9CHLR</name>
<dbReference type="PANTHER" id="PTHR34135:SF2">
    <property type="entry name" value="LYSOZYME"/>
    <property type="match status" value="1"/>
</dbReference>
<dbReference type="EMBL" id="LGHJ01000016">
    <property type="protein sequence ID" value="KPL74977.1"/>
    <property type="molecule type" value="Genomic_DNA"/>
</dbReference>
<sequence length="287" mass="32653">MADKALGCDVSHWQGEINFEKMHDAGASFVFLKASQATWTDRRFVENYRAAKQAGLLVGMYHYLDWSVPSGQQARYFAGLIADYPPDIEPVIDYEERRNAPNRLAAISALNAFIQTVEDLIGRLCVIYTSPGYWREYGDTSDRWKKYPLWVAHYGVTRPTVPVPWTDWLFWQYTDKGDGALYGVESKQIDLNWFNGTVEQLRERYQSNSVALPPPIVKSVKLRVVVPVLNIRQGPATSFARIGDLRQGAQITVEAIKVENARRVWVKHSAGWSALVYDGSVFMQEIV</sequence>
<dbReference type="InterPro" id="IPR018077">
    <property type="entry name" value="Glyco_hydro_fam25_subgr"/>
</dbReference>
<dbReference type="Proteomes" id="UP000050514">
    <property type="component" value="Unassembled WGS sequence"/>
</dbReference>
<evidence type="ECO:0000256" key="1">
    <source>
        <dbReference type="ARBA" id="ARBA00010646"/>
    </source>
</evidence>
<comment type="similarity">
    <text evidence="1">Belongs to the glycosyl hydrolase 25 family.</text>
</comment>
<evidence type="ECO:0000313" key="4">
    <source>
        <dbReference type="EMBL" id="KPL74977.1"/>
    </source>
</evidence>
<dbReference type="Gene3D" id="3.20.20.80">
    <property type="entry name" value="Glycosidases"/>
    <property type="match status" value="1"/>
</dbReference>
<evidence type="ECO:0000256" key="3">
    <source>
        <dbReference type="ARBA" id="ARBA00023295"/>
    </source>
</evidence>
<accession>A0A0P6XHL2</accession>
<keyword evidence="2" id="KW-0378">Hydrolase</keyword>
<dbReference type="GO" id="GO:0016052">
    <property type="term" value="P:carbohydrate catabolic process"/>
    <property type="evidence" value="ECO:0007669"/>
    <property type="project" value="TreeGrafter"/>
</dbReference>
<dbReference type="InterPro" id="IPR002053">
    <property type="entry name" value="Glyco_hydro_25"/>
</dbReference>
<dbReference type="AlphaFoldDB" id="A0A0P6XHL2"/>
<dbReference type="GO" id="GO:0003796">
    <property type="term" value="F:lysozyme activity"/>
    <property type="evidence" value="ECO:0007669"/>
    <property type="project" value="InterPro"/>
</dbReference>
<dbReference type="SMART" id="SM00641">
    <property type="entry name" value="Glyco_25"/>
    <property type="match status" value="1"/>
</dbReference>
<dbReference type="PATRIC" id="fig|360411.5.peg.2762"/>
<dbReference type="CDD" id="cd00599">
    <property type="entry name" value="GH25_muramidase"/>
    <property type="match status" value="1"/>
</dbReference>